<name>A0A0E3PEM9_9EURY</name>
<sequence>MLGENPKSPLESMFLESCKTRTIPPQILKTFKKIKFVTKKSESKGVICIRPDQYKNMMDVFTRKNMRRDQSKEICT</sequence>
<reference evidence="1 2" key="1">
    <citation type="submission" date="2014-07" db="EMBL/GenBank/DDBJ databases">
        <title>Methanogenic archaea and the global carbon cycle.</title>
        <authorList>
            <person name="Henriksen J.R."/>
            <person name="Luke J."/>
            <person name="Reinhart S."/>
            <person name="Benedict M.N."/>
            <person name="Youngblut N.D."/>
            <person name="Metcalf M.E."/>
            <person name="Whitaker R.J."/>
            <person name="Metcalf W.W."/>
        </authorList>
    </citation>
    <scope>NUCLEOTIDE SEQUENCE [LARGE SCALE GENOMIC DNA]</scope>
    <source>
        <strain evidence="1 2">HI350</strain>
    </source>
</reference>
<dbReference type="HOGENOM" id="CLU_2645979_0_0_2"/>
<dbReference type="PATRIC" id="fig|1434119.4.peg.2461"/>
<evidence type="ECO:0000313" key="1">
    <source>
        <dbReference type="EMBL" id="AKB32604.1"/>
    </source>
</evidence>
<proteinExistence type="predicted"/>
<accession>A0A0E3PEM9</accession>
<dbReference type="EMBL" id="CP009507">
    <property type="protein sequence ID" value="AKB32604.1"/>
    <property type="molecule type" value="Genomic_DNA"/>
</dbReference>
<dbReference type="Proteomes" id="UP000033092">
    <property type="component" value="Chromosome"/>
</dbReference>
<protein>
    <submittedName>
        <fullName evidence="1">Uncharacterized protein</fullName>
    </submittedName>
</protein>
<gene>
    <name evidence="1" type="ORF">MSSIH_1914</name>
</gene>
<evidence type="ECO:0000313" key="2">
    <source>
        <dbReference type="Proteomes" id="UP000033092"/>
    </source>
</evidence>
<organism evidence="1 2">
    <name type="scientific">Methanosarcina siciliae HI350</name>
    <dbReference type="NCBI Taxonomy" id="1434119"/>
    <lineage>
        <taxon>Archaea</taxon>
        <taxon>Methanobacteriati</taxon>
        <taxon>Methanobacteriota</taxon>
        <taxon>Stenosarchaea group</taxon>
        <taxon>Methanomicrobia</taxon>
        <taxon>Methanosarcinales</taxon>
        <taxon>Methanosarcinaceae</taxon>
        <taxon>Methanosarcina</taxon>
    </lineage>
</organism>
<dbReference type="KEGG" id="msz:MSSIH_1914"/>
<dbReference type="AlphaFoldDB" id="A0A0E3PEM9"/>